<keyword evidence="2" id="KW-1185">Reference proteome</keyword>
<dbReference type="KEGG" id="ccho:CCHOA_11585"/>
<accession>A0A3G6JCA6</accession>
<organism evidence="1 2">
    <name type="scientific">Corynebacterium choanae</name>
    <dbReference type="NCBI Taxonomy" id="1862358"/>
    <lineage>
        <taxon>Bacteria</taxon>
        <taxon>Bacillati</taxon>
        <taxon>Actinomycetota</taxon>
        <taxon>Actinomycetes</taxon>
        <taxon>Mycobacteriales</taxon>
        <taxon>Corynebacteriaceae</taxon>
        <taxon>Corynebacterium</taxon>
    </lineage>
</organism>
<evidence type="ECO:0000313" key="2">
    <source>
        <dbReference type="Proteomes" id="UP000269019"/>
    </source>
</evidence>
<gene>
    <name evidence="1" type="ORF">CCHOA_11585</name>
</gene>
<protein>
    <recommendedName>
        <fullName evidence="3">Transposase</fullName>
    </recommendedName>
</protein>
<sequence>MVRAALGRGKGITLVQIAHDFVCHEMTLSKWFRAHRTDEGSSAALGSAIKSQALRFYPSRTLRSFTAFRVHALHIFAPVCSDALSNARFVSDLDVAHSGRGYPACAL</sequence>
<reference evidence="1 2" key="1">
    <citation type="submission" date="2018-11" db="EMBL/GenBank/DDBJ databases">
        <authorList>
            <person name="Kleinhagauer T."/>
            <person name="Glaeser S.P."/>
            <person name="Spergser J."/>
            <person name="Ruckert C."/>
            <person name="Kaempfer P."/>
            <person name="Busse H.-J."/>
        </authorList>
    </citation>
    <scope>NUCLEOTIDE SEQUENCE [LARGE SCALE GENOMIC DNA]</scope>
    <source>
        <strain evidence="1 2">200CH</strain>
    </source>
</reference>
<evidence type="ECO:0008006" key="3">
    <source>
        <dbReference type="Google" id="ProtNLM"/>
    </source>
</evidence>
<dbReference type="EMBL" id="CP033896">
    <property type="protein sequence ID" value="AZA14688.1"/>
    <property type="molecule type" value="Genomic_DNA"/>
</dbReference>
<evidence type="ECO:0000313" key="1">
    <source>
        <dbReference type="EMBL" id="AZA14688.1"/>
    </source>
</evidence>
<proteinExistence type="predicted"/>
<dbReference type="AlphaFoldDB" id="A0A3G6JCA6"/>
<dbReference type="Proteomes" id="UP000269019">
    <property type="component" value="Chromosome"/>
</dbReference>
<name>A0A3G6JCA6_9CORY</name>